<evidence type="ECO:0000256" key="1">
    <source>
        <dbReference type="SAM" id="Phobius"/>
    </source>
</evidence>
<dbReference type="EMBL" id="JAUTAS010000001">
    <property type="protein sequence ID" value="MDQ1108644.1"/>
    <property type="molecule type" value="Genomic_DNA"/>
</dbReference>
<dbReference type="Proteomes" id="UP001226084">
    <property type="component" value="Unassembled WGS sequence"/>
</dbReference>
<feature type="transmembrane region" description="Helical" evidence="1">
    <location>
        <begin position="88"/>
        <end position="112"/>
    </location>
</feature>
<feature type="transmembrane region" description="Helical" evidence="1">
    <location>
        <begin position="57"/>
        <end position="76"/>
    </location>
</feature>
<dbReference type="KEGG" id="srh:BAY15_1942"/>
<keyword evidence="1" id="KW-0812">Transmembrane</keyword>
<evidence type="ECO:0000313" key="3">
    <source>
        <dbReference type="Proteomes" id="UP001226084"/>
    </source>
</evidence>
<protein>
    <submittedName>
        <fullName evidence="2">Uncharacterized protein</fullName>
    </submittedName>
</protein>
<keyword evidence="1" id="KW-1133">Transmembrane helix</keyword>
<organism evidence="2 3">
    <name type="scientific">Stenotrophomonas rhizophila</name>
    <dbReference type="NCBI Taxonomy" id="216778"/>
    <lineage>
        <taxon>Bacteria</taxon>
        <taxon>Pseudomonadati</taxon>
        <taxon>Pseudomonadota</taxon>
        <taxon>Gammaproteobacteria</taxon>
        <taxon>Lysobacterales</taxon>
        <taxon>Lysobacteraceae</taxon>
        <taxon>Stenotrophomonas</taxon>
    </lineage>
</organism>
<reference evidence="2" key="1">
    <citation type="submission" date="2023-07" db="EMBL/GenBank/DDBJ databases">
        <title>Functional and genomic diversity of the sorghum phyllosphere microbiome.</title>
        <authorList>
            <person name="Shade A."/>
        </authorList>
    </citation>
    <scope>NUCLEOTIDE SEQUENCE</scope>
    <source>
        <strain evidence="2">SORGH_AS_0457</strain>
    </source>
</reference>
<name>A0AAP5AH11_9GAMM</name>
<evidence type="ECO:0000313" key="2">
    <source>
        <dbReference type="EMBL" id="MDQ1108644.1"/>
    </source>
</evidence>
<dbReference type="AlphaFoldDB" id="A0AAP5AH11"/>
<gene>
    <name evidence="2" type="ORF">QE424_001803</name>
</gene>
<proteinExistence type="predicted"/>
<dbReference type="RefSeq" id="WP_068851898.1">
    <property type="nucleotide sequence ID" value="NZ_CP016294.1"/>
</dbReference>
<accession>A0AAP5AH11</accession>
<comment type="caution">
    <text evidence="2">The sequence shown here is derived from an EMBL/GenBank/DDBJ whole genome shotgun (WGS) entry which is preliminary data.</text>
</comment>
<sequence length="124" mass="13484">MLPALLRRIAVQLFDNGVLRLIFENTRNMAVSSLITAAGLEVVRAGPGDLDLVNPTVAGYVVVTIGVSLLLLNLCDGLWRLSRMKSHLVLQILLCGAYAFIFWRVVYLVLYFKAGGGMSMNTGG</sequence>
<keyword evidence="1" id="KW-0472">Membrane</keyword>